<dbReference type="Proteomes" id="UP001273505">
    <property type="component" value="Unassembled WGS sequence"/>
</dbReference>
<evidence type="ECO:0000313" key="2">
    <source>
        <dbReference type="Proteomes" id="UP001273505"/>
    </source>
</evidence>
<gene>
    <name evidence="1" type="ORF">SCD92_12965</name>
</gene>
<accession>A0ABU4S380</accession>
<dbReference type="RefSeq" id="WP_302724307.1">
    <property type="nucleotide sequence ID" value="NZ_JAULRU010000783.1"/>
</dbReference>
<organism evidence="1 2">
    <name type="scientific">Gilvimarinus gilvus</name>
    <dbReference type="NCBI Taxonomy" id="3058038"/>
    <lineage>
        <taxon>Bacteria</taxon>
        <taxon>Pseudomonadati</taxon>
        <taxon>Pseudomonadota</taxon>
        <taxon>Gammaproteobacteria</taxon>
        <taxon>Cellvibrionales</taxon>
        <taxon>Cellvibrionaceae</taxon>
        <taxon>Gilvimarinus</taxon>
    </lineage>
</organism>
<reference evidence="1 2" key="1">
    <citation type="submission" date="2023-11" db="EMBL/GenBank/DDBJ databases">
        <title>Gilvimarinus fulvus sp. nov., isolated from the surface of Kelp.</title>
        <authorList>
            <person name="Sun Y.Y."/>
            <person name="Gong Y."/>
            <person name="Du Z.J."/>
        </authorList>
    </citation>
    <scope>NUCLEOTIDE SEQUENCE [LARGE SCALE GENOMIC DNA]</scope>
    <source>
        <strain evidence="1 2">SDUM040013</strain>
    </source>
</reference>
<proteinExistence type="predicted"/>
<dbReference type="EMBL" id="JAXAFO010000022">
    <property type="protein sequence ID" value="MDX6850278.1"/>
    <property type="molecule type" value="Genomic_DNA"/>
</dbReference>
<protein>
    <submittedName>
        <fullName evidence="1">Uncharacterized protein</fullName>
    </submittedName>
</protein>
<evidence type="ECO:0000313" key="1">
    <source>
        <dbReference type="EMBL" id="MDX6850278.1"/>
    </source>
</evidence>
<comment type="caution">
    <text evidence="1">The sequence shown here is derived from an EMBL/GenBank/DDBJ whole genome shotgun (WGS) entry which is preliminary data.</text>
</comment>
<name>A0ABU4S380_9GAMM</name>
<sequence length="144" mass="16059">MKKIVNIFSIIGVFATVFSSYVSYLAYAEDASSVEGGFIHVIHWKYAQALSPTGYEVKSTSLSVIPNGYEFTLAKGASTLLTLESRVPFSLSHTKESSSLVMLDGKRNYMNVGEKDDVPNTNCYVWLYEVENNQSSFQLRCDNT</sequence>
<keyword evidence="2" id="KW-1185">Reference proteome</keyword>